<sequence>MQFGSNHTVLIKPHIDSIHAKKNSPYPKFECFMRLLEIFFQEFSVIEGEPSSLNIVTAKFVRLALISSQDFAHLHLNEMDRLSGCIIDKYVSICSANFIGFQCDLQDS</sequence>
<evidence type="ECO:0000313" key="1">
    <source>
        <dbReference type="EMBL" id="KAH9423945.1"/>
    </source>
</evidence>
<organism evidence="1 2">
    <name type="scientific">Dermatophagoides pteronyssinus</name>
    <name type="common">European house dust mite</name>
    <dbReference type="NCBI Taxonomy" id="6956"/>
    <lineage>
        <taxon>Eukaryota</taxon>
        <taxon>Metazoa</taxon>
        <taxon>Ecdysozoa</taxon>
        <taxon>Arthropoda</taxon>
        <taxon>Chelicerata</taxon>
        <taxon>Arachnida</taxon>
        <taxon>Acari</taxon>
        <taxon>Acariformes</taxon>
        <taxon>Sarcoptiformes</taxon>
        <taxon>Astigmata</taxon>
        <taxon>Psoroptidia</taxon>
        <taxon>Analgoidea</taxon>
        <taxon>Pyroglyphidae</taxon>
        <taxon>Dermatophagoidinae</taxon>
        <taxon>Dermatophagoides</taxon>
    </lineage>
</organism>
<comment type="caution">
    <text evidence="1">The sequence shown here is derived from an EMBL/GenBank/DDBJ whole genome shotgun (WGS) entry which is preliminary data.</text>
</comment>
<dbReference type="EMBL" id="NJHN03000031">
    <property type="protein sequence ID" value="KAH9423945.1"/>
    <property type="molecule type" value="Genomic_DNA"/>
</dbReference>
<proteinExistence type="predicted"/>
<protein>
    <submittedName>
        <fullName evidence="1">Uncharacterized protein</fullName>
    </submittedName>
</protein>
<evidence type="ECO:0000313" key="2">
    <source>
        <dbReference type="Proteomes" id="UP000887458"/>
    </source>
</evidence>
<dbReference type="Proteomes" id="UP000887458">
    <property type="component" value="Unassembled WGS sequence"/>
</dbReference>
<gene>
    <name evidence="1" type="ORF">DERP_005530</name>
</gene>
<reference evidence="1 2" key="2">
    <citation type="journal article" date="2022" name="Mol. Biol. Evol.">
        <title>Comparative Genomics Reveals Insights into the Divergent Evolution of Astigmatic Mites and Household Pest Adaptations.</title>
        <authorList>
            <person name="Xiong Q."/>
            <person name="Wan A.T."/>
            <person name="Liu X."/>
            <person name="Fung C.S."/>
            <person name="Xiao X."/>
            <person name="Malainual N."/>
            <person name="Hou J."/>
            <person name="Wang L."/>
            <person name="Wang M."/>
            <person name="Yang K.Y."/>
            <person name="Cui Y."/>
            <person name="Leung E.L."/>
            <person name="Nong W."/>
            <person name="Shin S.K."/>
            <person name="Au S.W."/>
            <person name="Jeong K.Y."/>
            <person name="Chew F.T."/>
            <person name="Hui J.H."/>
            <person name="Leung T.F."/>
            <person name="Tungtrongchitr A."/>
            <person name="Zhong N."/>
            <person name="Liu Z."/>
            <person name="Tsui S.K."/>
        </authorList>
    </citation>
    <scope>NUCLEOTIDE SEQUENCE [LARGE SCALE GENOMIC DNA]</scope>
    <source>
        <tissue evidence="1">Whole mite body</tissue>
    </source>
</reference>
<keyword evidence="2" id="KW-1185">Reference proteome</keyword>
<name>A0ABQ8JNC1_DERPT</name>
<accession>A0ABQ8JNC1</accession>
<reference evidence="1 2" key="1">
    <citation type="journal article" date="2018" name="J. Allergy Clin. Immunol.">
        <title>High-quality assembly of Dermatophagoides pteronyssinus genome and transcriptome reveals a wide range of novel allergens.</title>
        <authorList>
            <person name="Liu X.Y."/>
            <person name="Yang K.Y."/>
            <person name="Wang M.Q."/>
            <person name="Kwok J.S."/>
            <person name="Zeng X."/>
            <person name="Yang Z."/>
            <person name="Xiao X.J."/>
            <person name="Lau C.P."/>
            <person name="Li Y."/>
            <person name="Huang Z.M."/>
            <person name="Ba J.G."/>
            <person name="Yim A.K."/>
            <person name="Ouyang C.Y."/>
            <person name="Ngai S.M."/>
            <person name="Chan T.F."/>
            <person name="Leung E.L."/>
            <person name="Liu L."/>
            <person name="Liu Z.G."/>
            <person name="Tsui S.K."/>
        </authorList>
    </citation>
    <scope>NUCLEOTIDE SEQUENCE [LARGE SCALE GENOMIC DNA]</scope>
    <source>
        <strain evidence="1">Derp</strain>
    </source>
</reference>